<dbReference type="InterPro" id="IPR000687">
    <property type="entry name" value="RIO_kinase"/>
</dbReference>
<dbReference type="InterPro" id="IPR018935">
    <property type="entry name" value="RIO_kinase_CS"/>
</dbReference>
<dbReference type="InParanoid" id="K3WY94"/>
<dbReference type="InterPro" id="IPR018934">
    <property type="entry name" value="RIO_dom"/>
</dbReference>
<dbReference type="SMART" id="SM00090">
    <property type="entry name" value="RIO"/>
    <property type="match status" value="1"/>
</dbReference>
<feature type="coiled-coil region" evidence="12">
    <location>
        <begin position="4"/>
        <end position="31"/>
    </location>
</feature>
<evidence type="ECO:0000256" key="2">
    <source>
        <dbReference type="ARBA" id="ARBA00012513"/>
    </source>
</evidence>
<feature type="compositionally biased region" description="Basic and acidic residues" evidence="13">
    <location>
        <begin position="137"/>
        <end position="162"/>
    </location>
</feature>
<evidence type="ECO:0000256" key="8">
    <source>
        <dbReference type="ARBA" id="ARBA00022840"/>
    </source>
</evidence>
<feature type="domain" description="Protein kinase" evidence="14">
    <location>
        <begin position="184"/>
        <end position="433"/>
    </location>
</feature>
<evidence type="ECO:0000256" key="12">
    <source>
        <dbReference type="SAM" id="Coils"/>
    </source>
</evidence>
<comment type="similarity">
    <text evidence="1">Belongs to the protein kinase superfamily. RIO-type Ser/Thr kinase family.</text>
</comment>
<keyword evidence="3" id="KW-0723">Serine/threonine-protein kinase</keyword>
<evidence type="ECO:0000259" key="14">
    <source>
        <dbReference type="PROSITE" id="PS50011"/>
    </source>
</evidence>
<reference evidence="16" key="1">
    <citation type="journal article" date="2010" name="Genome Biol.">
        <title>Genome sequence of the necrotrophic plant pathogen Pythium ultimum reveals original pathogenicity mechanisms and effector repertoire.</title>
        <authorList>
            <person name="Levesque C.A."/>
            <person name="Brouwer H."/>
            <person name="Cano L."/>
            <person name="Hamilton J.P."/>
            <person name="Holt C."/>
            <person name="Huitema E."/>
            <person name="Raffaele S."/>
            <person name="Robideau G.P."/>
            <person name="Thines M."/>
            <person name="Win J."/>
            <person name="Zerillo M.M."/>
            <person name="Beakes G.W."/>
            <person name="Boore J.L."/>
            <person name="Busam D."/>
            <person name="Dumas B."/>
            <person name="Ferriera S."/>
            <person name="Fuerstenberg S.I."/>
            <person name="Gachon C.M."/>
            <person name="Gaulin E."/>
            <person name="Govers F."/>
            <person name="Grenville-Briggs L."/>
            <person name="Horner N."/>
            <person name="Hostetler J."/>
            <person name="Jiang R.H."/>
            <person name="Johnson J."/>
            <person name="Krajaejun T."/>
            <person name="Lin H."/>
            <person name="Meijer H.J."/>
            <person name="Moore B."/>
            <person name="Morris P."/>
            <person name="Phuntmart V."/>
            <person name="Puiu D."/>
            <person name="Shetty J."/>
            <person name="Stajich J.E."/>
            <person name="Tripathy S."/>
            <person name="Wawra S."/>
            <person name="van West P."/>
            <person name="Whitty B.R."/>
            <person name="Coutinho P.M."/>
            <person name="Henrissat B."/>
            <person name="Martin F."/>
            <person name="Thomas P.D."/>
            <person name="Tyler B.M."/>
            <person name="De Vries R.P."/>
            <person name="Kamoun S."/>
            <person name="Yandell M."/>
            <person name="Tisserat N."/>
            <person name="Buell C.R."/>
        </authorList>
    </citation>
    <scope>NUCLEOTIDE SEQUENCE</scope>
    <source>
        <strain evidence="16">DAOM:BR144</strain>
    </source>
</reference>
<sequence>MQDIMDEALALKLYEEECRALEHEINAAEYSSNAFAHMCASRDDEREKQLLGAHSFADFEDYEEYYEEVSGVKKPVLGGEQAVGALPPTTAASLAKVGLTAPKPKSAATPFIGMKKQPFDRSHQVESTGKGFNSIRESMRKQQKNEEKGLSGRVEAEKHATRNGVLDERTERILQKMINRAELDEVHGCMQTGKEAHVYHAVGTDQDTMQERQFAVKVFKTTLNEFSNRGEYVTGDRRFDLHYEKKSMRRQMQVWTEKEFRNLCRAAKHIRAPQPFVFKEHVLVMDFIGENGWPAPTLKDAEFTEAQLGHAYADILQAVRTLYQEAHLVHADLSEYNILFYKQRCWIIDFGQATDRTHQDCEEYLKRDLLNVHRFFRRMGLPEANENEVGLLSEEAALEFVLSDTPDDIVGAFPPLKALLKKKRTLRNSSLRP</sequence>
<feature type="region of interest" description="Disordered" evidence="13">
    <location>
        <begin position="119"/>
        <end position="162"/>
    </location>
</feature>
<evidence type="ECO:0000256" key="5">
    <source>
        <dbReference type="ARBA" id="ARBA00022723"/>
    </source>
</evidence>
<keyword evidence="7" id="KW-0418">Kinase</keyword>
<reference evidence="16" key="2">
    <citation type="submission" date="2010-04" db="EMBL/GenBank/DDBJ databases">
        <authorList>
            <person name="Buell R."/>
            <person name="Hamilton J."/>
            <person name="Hostetler J."/>
        </authorList>
    </citation>
    <scope>NUCLEOTIDE SEQUENCE [LARGE SCALE GENOMIC DNA]</scope>
    <source>
        <strain evidence="16">DAOM:BR144</strain>
    </source>
</reference>
<evidence type="ECO:0000256" key="1">
    <source>
        <dbReference type="ARBA" id="ARBA00009196"/>
    </source>
</evidence>
<protein>
    <recommendedName>
        <fullName evidence="2">non-specific serine/threonine protein kinase</fullName>
        <ecNumber evidence="2">2.7.11.1</ecNumber>
    </recommendedName>
</protein>
<name>K3WY94_GLOUD</name>
<dbReference type="EMBL" id="GL376624">
    <property type="status" value="NOT_ANNOTATED_CDS"/>
    <property type="molecule type" value="Genomic_DNA"/>
</dbReference>
<dbReference type="Gene3D" id="3.30.200.20">
    <property type="entry name" value="Phosphorylase Kinase, domain 1"/>
    <property type="match status" value="1"/>
</dbReference>
<dbReference type="Proteomes" id="UP000019132">
    <property type="component" value="Unassembled WGS sequence"/>
</dbReference>
<comment type="catalytic activity">
    <reaction evidence="10">
        <text>L-threonyl-[protein] + ATP = O-phospho-L-threonyl-[protein] + ADP + H(+)</text>
        <dbReference type="Rhea" id="RHEA:46608"/>
        <dbReference type="Rhea" id="RHEA-COMP:11060"/>
        <dbReference type="Rhea" id="RHEA-COMP:11605"/>
        <dbReference type="ChEBI" id="CHEBI:15378"/>
        <dbReference type="ChEBI" id="CHEBI:30013"/>
        <dbReference type="ChEBI" id="CHEBI:30616"/>
        <dbReference type="ChEBI" id="CHEBI:61977"/>
        <dbReference type="ChEBI" id="CHEBI:456216"/>
        <dbReference type="EC" id="2.7.11.1"/>
    </reaction>
</comment>
<dbReference type="Gene3D" id="1.10.510.10">
    <property type="entry name" value="Transferase(Phosphotransferase) domain 1"/>
    <property type="match status" value="1"/>
</dbReference>
<dbReference type="eggNOG" id="KOG2270">
    <property type="taxonomic scope" value="Eukaryota"/>
</dbReference>
<dbReference type="VEuPathDB" id="FungiDB:PYU1_G009925"/>
<reference evidence="15" key="3">
    <citation type="submission" date="2015-02" db="UniProtKB">
        <authorList>
            <consortium name="EnsemblProtists"/>
        </authorList>
    </citation>
    <scope>IDENTIFICATION</scope>
    <source>
        <strain evidence="15">DAOM BR144</strain>
    </source>
</reference>
<evidence type="ECO:0000313" key="15">
    <source>
        <dbReference type="EnsemblProtists" id="PYU1_T009943"/>
    </source>
</evidence>
<dbReference type="GO" id="GO:0004674">
    <property type="term" value="F:protein serine/threonine kinase activity"/>
    <property type="evidence" value="ECO:0007669"/>
    <property type="project" value="UniProtKB-KW"/>
</dbReference>
<evidence type="ECO:0000313" key="16">
    <source>
        <dbReference type="Proteomes" id="UP000019132"/>
    </source>
</evidence>
<evidence type="ECO:0000256" key="4">
    <source>
        <dbReference type="ARBA" id="ARBA00022679"/>
    </source>
</evidence>
<dbReference type="PANTHER" id="PTHR45723">
    <property type="entry name" value="SERINE/THREONINE-PROTEIN KINASE RIO1"/>
    <property type="match status" value="1"/>
</dbReference>
<evidence type="ECO:0000256" key="3">
    <source>
        <dbReference type="ARBA" id="ARBA00022527"/>
    </source>
</evidence>
<dbReference type="EnsemblProtists" id="PYU1_T009943">
    <property type="protein sequence ID" value="PYU1_T009943"/>
    <property type="gene ID" value="PYU1_G009925"/>
</dbReference>
<comment type="catalytic activity">
    <reaction evidence="11">
        <text>L-seryl-[protein] + ATP = O-phospho-L-seryl-[protein] + ADP + H(+)</text>
        <dbReference type="Rhea" id="RHEA:17989"/>
        <dbReference type="Rhea" id="RHEA-COMP:9863"/>
        <dbReference type="Rhea" id="RHEA-COMP:11604"/>
        <dbReference type="ChEBI" id="CHEBI:15378"/>
        <dbReference type="ChEBI" id="CHEBI:29999"/>
        <dbReference type="ChEBI" id="CHEBI:30616"/>
        <dbReference type="ChEBI" id="CHEBI:83421"/>
        <dbReference type="ChEBI" id="CHEBI:456216"/>
        <dbReference type="EC" id="2.7.11.1"/>
    </reaction>
</comment>
<evidence type="ECO:0000256" key="6">
    <source>
        <dbReference type="ARBA" id="ARBA00022741"/>
    </source>
</evidence>
<evidence type="ECO:0000256" key="7">
    <source>
        <dbReference type="ARBA" id="ARBA00022777"/>
    </source>
</evidence>
<keyword evidence="6" id="KW-0547">Nucleotide-binding</keyword>
<dbReference type="EC" id="2.7.11.1" evidence="2"/>
<dbReference type="STRING" id="431595.K3WY94"/>
<dbReference type="PROSITE" id="PS01245">
    <property type="entry name" value="RIO1"/>
    <property type="match status" value="1"/>
</dbReference>
<organism evidence="15 16">
    <name type="scientific">Globisporangium ultimum (strain ATCC 200006 / CBS 805.95 / DAOM BR144)</name>
    <name type="common">Pythium ultimum</name>
    <dbReference type="NCBI Taxonomy" id="431595"/>
    <lineage>
        <taxon>Eukaryota</taxon>
        <taxon>Sar</taxon>
        <taxon>Stramenopiles</taxon>
        <taxon>Oomycota</taxon>
        <taxon>Peronosporomycetes</taxon>
        <taxon>Pythiales</taxon>
        <taxon>Pythiaceae</taxon>
        <taxon>Globisporangium</taxon>
    </lineage>
</organism>
<dbReference type="PROSITE" id="PS50011">
    <property type="entry name" value="PROTEIN_KINASE_DOM"/>
    <property type="match status" value="1"/>
</dbReference>
<accession>K3WY94</accession>
<dbReference type="GO" id="GO:0046872">
    <property type="term" value="F:metal ion binding"/>
    <property type="evidence" value="ECO:0007669"/>
    <property type="project" value="UniProtKB-KW"/>
</dbReference>
<keyword evidence="5" id="KW-0479">Metal-binding</keyword>
<keyword evidence="4" id="KW-0808">Transferase</keyword>
<dbReference type="InterPro" id="IPR011009">
    <property type="entry name" value="Kinase-like_dom_sf"/>
</dbReference>
<evidence type="ECO:0000256" key="11">
    <source>
        <dbReference type="ARBA" id="ARBA00048679"/>
    </source>
</evidence>
<evidence type="ECO:0000256" key="13">
    <source>
        <dbReference type="SAM" id="MobiDB-lite"/>
    </source>
</evidence>
<keyword evidence="9" id="KW-0460">Magnesium</keyword>
<dbReference type="GO" id="GO:0005524">
    <property type="term" value="F:ATP binding"/>
    <property type="evidence" value="ECO:0007669"/>
    <property type="project" value="UniProtKB-KW"/>
</dbReference>
<dbReference type="SUPFAM" id="SSF56112">
    <property type="entry name" value="Protein kinase-like (PK-like)"/>
    <property type="match status" value="1"/>
</dbReference>
<dbReference type="Pfam" id="PF01163">
    <property type="entry name" value="RIO1"/>
    <property type="match status" value="1"/>
</dbReference>
<dbReference type="InterPro" id="IPR051272">
    <property type="entry name" value="RIO-type_Ser/Thr_kinase"/>
</dbReference>
<dbReference type="HOGENOM" id="CLU_018693_5_1_1"/>
<keyword evidence="8" id="KW-0067">ATP-binding</keyword>
<dbReference type="InterPro" id="IPR000719">
    <property type="entry name" value="Prot_kinase_dom"/>
</dbReference>
<evidence type="ECO:0000256" key="9">
    <source>
        <dbReference type="ARBA" id="ARBA00022842"/>
    </source>
</evidence>
<keyword evidence="12" id="KW-0175">Coiled coil</keyword>
<dbReference type="InterPro" id="IPR008266">
    <property type="entry name" value="Tyr_kinase_AS"/>
</dbReference>
<dbReference type="PROSITE" id="PS00109">
    <property type="entry name" value="PROTEIN_KINASE_TYR"/>
    <property type="match status" value="1"/>
</dbReference>
<evidence type="ECO:0000256" key="10">
    <source>
        <dbReference type="ARBA" id="ARBA00047899"/>
    </source>
</evidence>
<dbReference type="AlphaFoldDB" id="K3WY94"/>
<keyword evidence="16" id="KW-1185">Reference proteome</keyword>
<dbReference type="CDD" id="cd05145">
    <property type="entry name" value="RIO1_like"/>
    <property type="match status" value="1"/>
</dbReference>
<proteinExistence type="inferred from homology"/>